<evidence type="ECO:0000313" key="1">
    <source>
        <dbReference type="EMBL" id="EGD57448.1"/>
    </source>
</evidence>
<gene>
    <name evidence="1" type="ORF">Y88_3758</name>
</gene>
<reference evidence="1 2" key="1">
    <citation type="journal article" date="2012" name="J. Bacteriol.">
        <title>Draft Genome Sequence of Novosphingobium nitrogenifigens Y88T.</title>
        <authorList>
            <person name="Strabala T.J."/>
            <person name="Macdonald L."/>
            <person name="Liu V."/>
            <person name="Smit A.M."/>
        </authorList>
    </citation>
    <scope>NUCLEOTIDE SEQUENCE [LARGE SCALE GENOMIC DNA]</scope>
    <source>
        <strain evidence="1 2">DSM 19370</strain>
    </source>
</reference>
<name>F1ZDB0_9SPHN</name>
<dbReference type="HOGENOM" id="CLU_2634576_0_0_5"/>
<evidence type="ECO:0000313" key="2">
    <source>
        <dbReference type="Proteomes" id="UP000004728"/>
    </source>
</evidence>
<dbReference type="Proteomes" id="UP000004728">
    <property type="component" value="Unassembled WGS sequence"/>
</dbReference>
<organism evidence="1 2">
    <name type="scientific">Novosphingobium nitrogenifigens DSM 19370</name>
    <dbReference type="NCBI Taxonomy" id="983920"/>
    <lineage>
        <taxon>Bacteria</taxon>
        <taxon>Pseudomonadati</taxon>
        <taxon>Pseudomonadota</taxon>
        <taxon>Alphaproteobacteria</taxon>
        <taxon>Sphingomonadales</taxon>
        <taxon>Sphingomonadaceae</taxon>
        <taxon>Novosphingobium</taxon>
    </lineage>
</organism>
<dbReference type="EMBL" id="AEWJ01000065">
    <property type="protein sequence ID" value="EGD57448.1"/>
    <property type="molecule type" value="Genomic_DNA"/>
</dbReference>
<sequence length="77" mass="8903">MPGRPGEGNRFRRNLPLAVKARLEMPMPRYEPEVEAAMKRHALRSPDLDWKRISAQDVRDFLLAYCACFLALQTFLA</sequence>
<dbReference type="AlphaFoldDB" id="F1ZDB0"/>
<proteinExistence type="predicted"/>
<protein>
    <submittedName>
        <fullName evidence="1">Uncharacterized protein</fullName>
    </submittedName>
</protein>
<keyword evidence="2" id="KW-1185">Reference proteome</keyword>
<comment type="caution">
    <text evidence="1">The sequence shown here is derived from an EMBL/GenBank/DDBJ whole genome shotgun (WGS) entry which is preliminary data.</text>
</comment>
<dbReference type="InParanoid" id="F1ZDB0"/>
<accession>F1ZDB0</accession>